<dbReference type="RefSeq" id="XP_010703496.1">
    <property type="nucleotide sequence ID" value="XM_010705194.1"/>
</dbReference>
<evidence type="ECO:0000256" key="1">
    <source>
        <dbReference type="ARBA" id="ARBA00004141"/>
    </source>
</evidence>
<dbReference type="Pfam" id="PF03006">
    <property type="entry name" value="HlyIII"/>
    <property type="match status" value="1"/>
</dbReference>
<evidence type="ECO:0000256" key="5">
    <source>
        <dbReference type="ARBA" id="ARBA00023136"/>
    </source>
</evidence>
<evidence type="ECO:0000256" key="3">
    <source>
        <dbReference type="ARBA" id="ARBA00022692"/>
    </source>
</evidence>
<dbReference type="VEuPathDB" id="TriTrypDB:LPMP_355650"/>
<dbReference type="KEGG" id="lpan:LPMP_355650"/>
<accession>A0A088S3G4</accession>
<feature type="binding site" evidence="6">
    <location>
        <position position="301"/>
    </location>
    <ligand>
        <name>Zn(2+)</name>
        <dbReference type="ChEBI" id="CHEBI:29105"/>
    </ligand>
</feature>
<evidence type="ECO:0000256" key="2">
    <source>
        <dbReference type="ARBA" id="ARBA00007018"/>
    </source>
</evidence>
<feature type="binding site" evidence="6">
    <location>
        <position position="305"/>
    </location>
    <ligand>
        <name>Zn(2+)</name>
        <dbReference type="ChEBI" id="CHEBI:29105"/>
    </ligand>
</feature>
<keyword evidence="9" id="KW-0675">Receptor</keyword>
<evidence type="ECO:0000256" key="7">
    <source>
        <dbReference type="SAM" id="MobiDB-lite"/>
    </source>
</evidence>
<dbReference type="GO" id="GO:0046872">
    <property type="term" value="F:metal ion binding"/>
    <property type="evidence" value="ECO:0007669"/>
    <property type="project" value="UniProtKB-KW"/>
</dbReference>
<organism evidence="9 10">
    <name type="scientific">Leishmania panamensis</name>
    <dbReference type="NCBI Taxonomy" id="5679"/>
    <lineage>
        <taxon>Eukaryota</taxon>
        <taxon>Discoba</taxon>
        <taxon>Euglenozoa</taxon>
        <taxon>Kinetoplastea</taxon>
        <taxon>Metakinetoplastina</taxon>
        <taxon>Trypanosomatida</taxon>
        <taxon>Trypanosomatidae</taxon>
        <taxon>Leishmaniinae</taxon>
        <taxon>Leishmania</taxon>
        <taxon>Leishmania guyanensis species complex</taxon>
    </lineage>
</organism>
<feature type="transmembrane region" description="Helical" evidence="8">
    <location>
        <begin position="105"/>
        <end position="127"/>
    </location>
</feature>
<dbReference type="VEuPathDB" id="TriTrypDB:LPAL13_350065100"/>
<evidence type="ECO:0000256" key="6">
    <source>
        <dbReference type="PIRSR" id="PIRSR604254-1"/>
    </source>
</evidence>
<dbReference type="Proteomes" id="UP000063063">
    <property type="component" value="Chromosome 35"/>
</dbReference>
<keyword evidence="3 8" id="KW-0812">Transmembrane</keyword>
<dbReference type="EMBL" id="CP009404">
    <property type="protein sequence ID" value="AIO02696.1"/>
    <property type="molecule type" value="Genomic_DNA"/>
</dbReference>
<evidence type="ECO:0000256" key="4">
    <source>
        <dbReference type="ARBA" id="ARBA00022989"/>
    </source>
</evidence>
<name>A0A088S3G4_LEIPA</name>
<dbReference type="PANTHER" id="PTHR20855:SF52">
    <property type="entry name" value="ADIPONECTIN RECEPTOR PROTEIN"/>
    <property type="match status" value="1"/>
</dbReference>
<evidence type="ECO:0000313" key="9">
    <source>
        <dbReference type="EMBL" id="AIO02696.1"/>
    </source>
</evidence>
<comment type="similarity">
    <text evidence="2">Belongs to the ADIPOR family.</text>
</comment>
<feature type="transmembrane region" description="Helical" evidence="8">
    <location>
        <begin position="174"/>
        <end position="193"/>
    </location>
</feature>
<feature type="region of interest" description="Disordered" evidence="7">
    <location>
        <begin position="35"/>
        <end position="54"/>
    </location>
</feature>
<evidence type="ECO:0000256" key="8">
    <source>
        <dbReference type="SAM" id="Phobius"/>
    </source>
</evidence>
<feature type="transmembrane region" description="Helical" evidence="8">
    <location>
        <begin position="235"/>
        <end position="254"/>
    </location>
</feature>
<dbReference type="OrthoDB" id="5585746at2759"/>
<protein>
    <submittedName>
        <fullName evidence="9">Adiponectin receptor protein 1, putative</fullName>
    </submittedName>
</protein>
<sequence>MDDTLTSYEARVRHRAVAQDRAAVFTTKSVEEAENKRRVATQRHRSSNPCPSSITQRSDLPLYDLSSIPEWLKGNPFILSYYRAGYTTKQCFKSVFALHNETLSIWTHLLGFLTVLVLSLHILLSLGLHRTQDYLVFSVFQLGSMVMLGGSSIYHTLSAHHCEQVHNVALAIDYFGITSMIVGSFYPPVFYLFSCLTVVRSVYLITITLLGILGLMGPFFTFFNTQQFYWPRMVLYSSLTSIGILPTIHMFFALPTNEQTLPLYRGMFLMLAIYSVGMVIYIFQVPERWYPGRFDVWLHSHQLWHFLVLCAAVVHYFTCIGAFQMWRVTRGVGGGCA</sequence>
<reference evidence="9 10" key="1">
    <citation type="journal article" date="2015" name="Sci. Rep.">
        <title>The genome of Leishmania panamensis: insights into genomics of the L. (Viannia) subgenus.</title>
        <authorList>
            <person name="Llanes A."/>
            <person name="Restrepo C.M."/>
            <person name="Vecchio G.D."/>
            <person name="Anguizola F.J."/>
            <person name="Lleonart R."/>
        </authorList>
    </citation>
    <scope>NUCLEOTIDE SEQUENCE [LARGE SCALE GENOMIC DNA]</scope>
    <source>
        <strain evidence="9 10">MHOM/PA/94/PSC-1</strain>
    </source>
</reference>
<proteinExistence type="inferred from homology"/>
<dbReference type="eggNOG" id="KOG0748">
    <property type="taxonomic scope" value="Eukaryota"/>
</dbReference>
<evidence type="ECO:0000313" key="10">
    <source>
        <dbReference type="Proteomes" id="UP000063063"/>
    </source>
</evidence>
<dbReference type="GeneID" id="22579593"/>
<dbReference type="AlphaFoldDB" id="A0A088S3G4"/>
<feature type="transmembrane region" description="Helical" evidence="8">
    <location>
        <begin position="202"/>
        <end position="223"/>
    </location>
</feature>
<keyword evidence="10" id="KW-1185">Reference proteome</keyword>
<keyword evidence="6" id="KW-0479">Metal-binding</keyword>
<feature type="transmembrane region" description="Helical" evidence="8">
    <location>
        <begin position="134"/>
        <end position="154"/>
    </location>
</feature>
<dbReference type="GO" id="GO:0016020">
    <property type="term" value="C:membrane"/>
    <property type="evidence" value="ECO:0007669"/>
    <property type="project" value="UniProtKB-SubCell"/>
</dbReference>
<comment type="subcellular location">
    <subcellularLocation>
        <location evidence="1">Membrane</location>
        <topology evidence="1">Multi-pass membrane protein</topology>
    </subcellularLocation>
</comment>
<dbReference type="GO" id="GO:0038023">
    <property type="term" value="F:signaling receptor activity"/>
    <property type="evidence" value="ECO:0007669"/>
    <property type="project" value="TreeGrafter"/>
</dbReference>
<gene>
    <name evidence="9" type="ORF">LPMP_355650</name>
</gene>
<keyword evidence="4 8" id="KW-1133">Transmembrane helix</keyword>
<keyword evidence="5 8" id="KW-0472">Membrane</keyword>
<keyword evidence="6" id="KW-0862">Zinc</keyword>
<feature type="transmembrane region" description="Helical" evidence="8">
    <location>
        <begin position="303"/>
        <end position="323"/>
    </location>
</feature>
<feature type="transmembrane region" description="Helical" evidence="8">
    <location>
        <begin position="266"/>
        <end position="283"/>
    </location>
</feature>
<dbReference type="InterPro" id="IPR004254">
    <property type="entry name" value="AdipoR/HlyIII-related"/>
</dbReference>
<feature type="binding site" evidence="6">
    <location>
        <position position="155"/>
    </location>
    <ligand>
        <name>Zn(2+)</name>
        <dbReference type="ChEBI" id="CHEBI:29105"/>
    </ligand>
</feature>
<dbReference type="PANTHER" id="PTHR20855">
    <property type="entry name" value="ADIPOR/PROGESTIN RECEPTOR-RELATED"/>
    <property type="match status" value="1"/>
</dbReference>